<evidence type="ECO:0000313" key="1">
    <source>
        <dbReference type="EMBL" id="QND57878.1"/>
    </source>
</evidence>
<dbReference type="AlphaFoldDB" id="A0A7G6STP6"/>
<proteinExistence type="predicted"/>
<dbReference type="Proteomes" id="UP000515465">
    <property type="component" value="Chromosome"/>
</dbReference>
<reference evidence="2" key="1">
    <citation type="journal article" date="2020" name="Mol. Plant Microbe">
        <title>Rhizobial microsymbionts of the narrowly endemic Oxytropis species growing in Kamchatka are characterized by significant genetic diversity and possess a set of genes that are associated with T3SS and T6SS secretion systems and can affect the development of symbiosis.</title>
        <authorList>
            <person name="Safronova V."/>
            <person name="Guro P."/>
            <person name="Sazanova A."/>
            <person name="Kuznetsova I."/>
            <person name="Belimov A."/>
            <person name="Yakubov V."/>
            <person name="Chirak E."/>
            <person name="Afonin A."/>
            <person name="Gogolev Y."/>
            <person name="Andronov E."/>
            <person name="Tikhonovich I."/>
        </authorList>
    </citation>
    <scope>NUCLEOTIDE SEQUENCE [LARGE SCALE GENOMIC DNA]</scope>
    <source>
        <strain evidence="2">583</strain>
    </source>
</reference>
<evidence type="ECO:0000313" key="2">
    <source>
        <dbReference type="Proteomes" id="UP000515465"/>
    </source>
</evidence>
<protein>
    <submittedName>
        <fullName evidence="1">Uncharacterized protein</fullName>
    </submittedName>
</protein>
<gene>
    <name evidence="1" type="ORF">HB778_15670</name>
</gene>
<dbReference type="EMBL" id="CP050296">
    <property type="protein sequence ID" value="QND57878.1"/>
    <property type="molecule type" value="Genomic_DNA"/>
</dbReference>
<sequence length="113" mass="12418">MKSAVVRLPAKTVPETGERLRPLWIPAAEALSVKQALFAFQGEYAISEDTLRRLIDKHGIANRSVTGGSWRVSAPALAMALDGDTAALELLRQDNRDHPDVARYFARLGIPRP</sequence>
<dbReference type="RefSeq" id="WP_183464656.1">
    <property type="nucleotide sequence ID" value="NZ_CP050296.1"/>
</dbReference>
<organism evidence="1 2">
    <name type="scientific">Mesorhizobium huakuii</name>
    <dbReference type="NCBI Taxonomy" id="28104"/>
    <lineage>
        <taxon>Bacteria</taxon>
        <taxon>Pseudomonadati</taxon>
        <taxon>Pseudomonadota</taxon>
        <taxon>Alphaproteobacteria</taxon>
        <taxon>Hyphomicrobiales</taxon>
        <taxon>Phyllobacteriaceae</taxon>
        <taxon>Mesorhizobium</taxon>
    </lineage>
</organism>
<name>A0A7G6STP6_9HYPH</name>
<accession>A0A7G6STP6</accession>